<keyword evidence="2" id="KW-0762">Sugar transport</keyword>
<dbReference type="GO" id="GO:0046872">
    <property type="term" value="F:metal ion binding"/>
    <property type="evidence" value="ECO:0007669"/>
    <property type="project" value="UniProtKB-KW"/>
</dbReference>
<dbReference type="CDD" id="cd00215">
    <property type="entry name" value="PTS_IIA_lac"/>
    <property type="match status" value="1"/>
</dbReference>
<dbReference type="Pfam" id="PF02255">
    <property type="entry name" value="PTS_IIA"/>
    <property type="match status" value="1"/>
</dbReference>
<keyword evidence="3" id="KW-0808">Transferase</keyword>
<name>A0AAP9MEB2_CLOIN</name>
<dbReference type="PROSITE" id="PS51095">
    <property type="entry name" value="PTS_EIIA_TYPE_3"/>
    <property type="match status" value="1"/>
</dbReference>
<dbReference type="RefSeq" id="WP_002608219.1">
    <property type="nucleotide sequence ID" value="NZ_BAAACC010000019.1"/>
</dbReference>
<dbReference type="PIRSF" id="PIRSF000699">
    <property type="entry name" value="PTS_IILac_III"/>
    <property type="match status" value="1"/>
</dbReference>
<dbReference type="InterPro" id="IPR036542">
    <property type="entry name" value="PTS_IIA_lac/cel_sf"/>
</dbReference>
<evidence type="ECO:0000256" key="3">
    <source>
        <dbReference type="ARBA" id="ARBA00022679"/>
    </source>
</evidence>
<dbReference type="PANTHER" id="PTHR34382">
    <property type="entry name" value="PTS SYSTEM N,N'-DIACETYLCHITOBIOSE-SPECIFIC EIIA COMPONENT"/>
    <property type="match status" value="1"/>
</dbReference>
<keyword evidence="1" id="KW-0813">Transport</keyword>
<evidence type="ECO:0000256" key="6">
    <source>
        <dbReference type="PIRSR" id="PIRSR000699-2"/>
    </source>
</evidence>
<dbReference type="Gene3D" id="1.20.58.80">
    <property type="entry name" value="Phosphotransferase system, lactose/cellobiose-type IIA subunit"/>
    <property type="match status" value="1"/>
</dbReference>
<gene>
    <name evidence="8" type="ORF">G4D54_06675</name>
</gene>
<evidence type="ECO:0000256" key="2">
    <source>
        <dbReference type="ARBA" id="ARBA00022597"/>
    </source>
</evidence>
<sequence length="108" mass="12240">MKGIESVCFQIISYTGAAKSCFVEAINEAEQGNFERAEELLCEGDQNFNEGHHAHFGLLQKEAQQEHVEIRLLLLHAEDQMMAAETIRILAEKFIQIHKELKKGGKND</sequence>
<dbReference type="GO" id="GO:0016740">
    <property type="term" value="F:transferase activity"/>
    <property type="evidence" value="ECO:0007669"/>
    <property type="project" value="UniProtKB-KW"/>
</dbReference>
<accession>A0AAP9MEB2</accession>
<reference evidence="8 9" key="1">
    <citation type="submission" date="2020-02" db="EMBL/GenBank/DDBJ databases">
        <authorList>
            <person name="Kociolek L.K."/>
            <person name="Ozer E.A."/>
        </authorList>
    </citation>
    <scope>NUCLEOTIDE SEQUENCE [LARGE SCALE GENOMIC DNA]</scope>
    <source>
        <strain evidence="8 9">ATCC 14501</strain>
    </source>
</reference>
<dbReference type="SUPFAM" id="SSF46973">
    <property type="entry name" value="Enzyme IIa from lactose specific PTS, IIa-lac"/>
    <property type="match status" value="1"/>
</dbReference>
<feature type="modified residue" description="Phosphohistidine; by HPr" evidence="7">
    <location>
        <position position="76"/>
    </location>
</feature>
<dbReference type="GeneID" id="61925206"/>
<feature type="binding site" evidence="6">
    <location>
        <position position="79"/>
    </location>
    <ligand>
        <name>Mg(2+)</name>
        <dbReference type="ChEBI" id="CHEBI:18420"/>
        <note>ligand shared between all trimeric partners</note>
    </ligand>
</feature>
<dbReference type="AlphaFoldDB" id="A0AAP9MEB2"/>
<dbReference type="GO" id="GO:0009401">
    <property type="term" value="P:phosphoenolpyruvate-dependent sugar phosphotransferase system"/>
    <property type="evidence" value="ECO:0007669"/>
    <property type="project" value="UniProtKB-KW"/>
</dbReference>
<evidence type="ECO:0000313" key="9">
    <source>
        <dbReference type="Proteomes" id="UP000503330"/>
    </source>
</evidence>
<evidence type="ECO:0000256" key="1">
    <source>
        <dbReference type="ARBA" id="ARBA00022448"/>
    </source>
</evidence>
<keyword evidence="4" id="KW-0598">Phosphotransferase system</keyword>
<organism evidence="8 9">
    <name type="scientific">Clostridium innocuum</name>
    <dbReference type="NCBI Taxonomy" id="1522"/>
    <lineage>
        <taxon>Bacteria</taxon>
        <taxon>Bacillati</taxon>
        <taxon>Bacillota</taxon>
        <taxon>Clostridia</taxon>
        <taxon>Eubacteriales</taxon>
        <taxon>Clostridiaceae</taxon>
        <taxon>Clostridium</taxon>
    </lineage>
</organism>
<evidence type="ECO:0000313" key="8">
    <source>
        <dbReference type="EMBL" id="QJA02127.1"/>
    </source>
</evidence>
<proteinExistence type="predicted"/>
<dbReference type="Proteomes" id="UP000503330">
    <property type="component" value="Chromosome"/>
</dbReference>
<feature type="active site" description="Tele-phosphohistidine intermediate" evidence="5">
    <location>
        <position position="76"/>
    </location>
</feature>
<dbReference type="EMBL" id="CP048838">
    <property type="protein sequence ID" value="QJA02127.1"/>
    <property type="molecule type" value="Genomic_DNA"/>
</dbReference>
<evidence type="ECO:0000256" key="4">
    <source>
        <dbReference type="ARBA" id="ARBA00022683"/>
    </source>
</evidence>
<comment type="cofactor">
    <cofactor evidence="6">
        <name>Mg(2+)</name>
        <dbReference type="ChEBI" id="CHEBI:18420"/>
    </cofactor>
    <text evidence="6">Binds 1 Mg(2+) ion per trimer.</text>
</comment>
<evidence type="ECO:0000256" key="5">
    <source>
        <dbReference type="PIRSR" id="PIRSR000699-1"/>
    </source>
</evidence>
<dbReference type="PANTHER" id="PTHR34382:SF7">
    <property type="entry name" value="PTS SYSTEM N,N'-DIACETYLCHITOBIOSE-SPECIFIC EIIA COMPONENT"/>
    <property type="match status" value="1"/>
</dbReference>
<keyword evidence="6" id="KW-0460">Magnesium</keyword>
<evidence type="ECO:0000256" key="7">
    <source>
        <dbReference type="PROSITE-ProRule" id="PRU00418"/>
    </source>
</evidence>
<dbReference type="InterPro" id="IPR003188">
    <property type="entry name" value="PTS_IIA_lac/cel"/>
</dbReference>
<keyword evidence="6" id="KW-0479">Metal-binding</keyword>
<protein>
    <submittedName>
        <fullName evidence="8">PTS lactose/cellobiose transporter subunit IIA</fullName>
    </submittedName>
</protein>